<dbReference type="InterPro" id="IPR051043">
    <property type="entry name" value="Sulfatase_Mod_Factor_Kinase"/>
</dbReference>
<sequence>AAAPRGSGSRWRRPGGQLRRRPADRWRRSPRAGMACPCPGWPDGHGRGSGAADGPAPAPEGLSAAAAEQNTDMVDIPAGRFPMGIEKERVHFRQDGEGPLRQVRMSGFRLDRFEVSNRKFQEFVEETGHVTEAELFGDSFVAELYLSEAVSRTVDVKVAAVPWWLPVKNATWRTPEGLDSGLDGERSRFGDRWNHPVVHISWNDATAYCRWRNASLPSEAQWEYAAHGSSSSPNLYPWGNLTYGDPKKHRMNIWQGTFPTSNTAKDKWIKTAPVDAYGPQNDWGLYNMVGNVWEWVGDWFTPVHFLTEETQATGFVDPLGPSVDELDQVVEMGYMSRDGSGQFEKVKKGGSFMCHKSYCWRYRICARSHLSAESTAHHVGVRCARPAEDAEAAHWSRAPERRQPPRTPQ</sequence>
<gene>
    <name evidence="3" type="ORF">PCOR1329_LOCUS1180</name>
</gene>
<accession>A0ABN9PEM0</accession>
<dbReference type="Gene3D" id="3.90.1580.10">
    <property type="entry name" value="paralog of FGE (formylglycine-generating enzyme)"/>
    <property type="match status" value="1"/>
</dbReference>
<feature type="compositionally biased region" description="Basic residues" evidence="1">
    <location>
        <begin position="10"/>
        <end position="20"/>
    </location>
</feature>
<evidence type="ECO:0000313" key="4">
    <source>
        <dbReference type="Proteomes" id="UP001189429"/>
    </source>
</evidence>
<dbReference type="InterPro" id="IPR042095">
    <property type="entry name" value="SUMF_sf"/>
</dbReference>
<feature type="region of interest" description="Disordered" evidence="1">
    <location>
        <begin position="1"/>
        <end position="64"/>
    </location>
</feature>
<feature type="domain" description="Sulfatase-modifying factor enzyme-like" evidence="2">
    <location>
        <begin position="70"/>
        <end position="385"/>
    </location>
</feature>
<dbReference type="Proteomes" id="UP001189429">
    <property type="component" value="Unassembled WGS sequence"/>
</dbReference>
<keyword evidence="4" id="KW-1185">Reference proteome</keyword>
<organism evidence="3 4">
    <name type="scientific">Prorocentrum cordatum</name>
    <dbReference type="NCBI Taxonomy" id="2364126"/>
    <lineage>
        <taxon>Eukaryota</taxon>
        <taxon>Sar</taxon>
        <taxon>Alveolata</taxon>
        <taxon>Dinophyceae</taxon>
        <taxon>Prorocentrales</taxon>
        <taxon>Prorocentraceae</taxon>
        <taxon>Prorocentrum</taxon>
    </lineage>
</organism>
<comment type="caution">
    <text evidence="3">The sequence shown here is derived from an EMBL/GenBank/DDBJ whole genome shotgun (WGS) entry which is preliminary data.</text>
</comment>
<dbReference type="Pfam" id="PF03781">
    <property type="entry name" value="FGE-sulfatase"/>
    <property type="match status" value="1"/>
</dbReference>
<dbReference type="SUPFAM" id="SSF56436">
    <property type="entry name" value="C-type lectin-like"/>
    <property type="match status" value="1"/>
</dbReference>
<dbReference type="InterPro" id="IPR005532">
    <property type="entry name" value="SUMF_dom"/>
</dbReference>
<reference evidence="3" key="1">
    <citation type="submission" date="2023-10" db="EMBL/GenBank/DDBJ databases">
        <authorList>
            <person name="Chen Y."/>
            <person name="Shah S."/>
            <person name="Dougan E. K."/>
            <person name="Thang M."/>
            <person name="Chan C."/>
        </authorList>
    </citation>
    <scope>NUCLEOTIDE SEQUENCE [LARGE SCALE GENOMIC DNA]</scope>
</reference>
<name>A0ABN9PEM0_9DINO</name>
<evidence type="ECO:0000313" key="3">
    <source>
        <dbReference type="EMBL" id="CAK0789675.1"/>
    </source>
</evidence>
<proteinExistence type="predicted"/>
<dbReference type="EMBL" id="CAUYUJ010000281">
    <property type="protein sequence ID" value="CAK0789675.1"/>
    <property type="molecule type" value="Genomic_DNA"/>
</dbReference>
<evidence type="ECO:0000256" key="1">
    <source>
        <dbReference type="SAM" id="MobiDB-lite"/>
    </source>
</evidence>
<protein>
    <recommendedName>
        <fullName evidence="2">Sulfatase-modifying factor enzyme-like domain-containing protein</fullName>
    </recommendedName>
</protein>
<dbReference type="PANTHER" id="PTHR23150:SF19">
    <property type="entry name" value="FORMYLGLYCINE-GENERATING ENZYME"/>
    <property type="match status" value="1"/>
</dbReference>
<dbReference type="PANTHER" id="PTHR23150">
    <property type="entry name" value="SULFATASE MODIFYING FACTOR 1, 2"/>
    <property type="match status" value="1"/>
</dbReference>
<dbReference type="InterPro" id="IPR016187">
    <property type="entry name" value="CTDL_fold"/>
</dbReference>
<feature type="compositionally biased region" description="Low complexity" evidence="1">
    <location>
        <begin position="50"/>
        <end position="64"/>
    </location>
</feature>
<feature type="non-terminal residue" evidence="3">
    <location>
        <position position="1"/>
    </location>
</feature>
<evidence type="ECO:0000259" key="2">
    <source>
        <dbReference type="Pfam" id="PF03781"/>
    </source>
</evidence>